<reference evidence="2" key="1">
    <citation type="submission" date="2016-11" db="EMBL/GenBank/DDBJ databases">
        <title>The genome of Nicotiana attenuata.</title>
        <authorList>
            <person name="Xu S."/>
            <person name="Brockmoeller T."/>
            <person name="Gaquerel E."/>
            <person name="Navarro A."/>
            <person name="Kuhl H."/>
            <person name="Gase K."/>
            <person name="Ling Z."/>
            <person name="Zhou W."/>
            <person name="Kreitzer C."/>
            <person name="Stanke M."/>
            <person name="Tang H."/>
            <person name="Lyons E."/>
            <person name="Pandey P."/>
            <person name="Pandey S.P."/>
            <person name="Timmermann B."/>
            <person name="Baldwin I.T."/>
        </authorList>
    </citation>
    <scope>NUCLEOTIDE SEQUENCE [LARGE SCALE GENOMIC DNA]</scope>
    <source>
        <strain evidence="2">UT</strain>
    </source>
</reference>
<dbReference type="EMBL" id="MJEQ01037188">
    <property type="protein sequence ID" value="OIT02693.1"/>
    <property type="molecule type" value="Genomic_DNA"/>
</dbReference>
<organism evidence="2 3">
    <name type="scientific">Nicotiana attenuata</name>
    <name type="common">Coyote tobacco</name>
    <dbReference type="NCBI Taxonomy" id="49451"/>
    <lineage>
        <taxon>Eukaryota</taxon>
        <taxon>Viridiplantae</taxon>
        <taxon>Streptophyta</taxon>
        <taxon>Embryophyta</taxon>
        <taxon>Tracheophyta</taxon>
        <taxon>Spermatophyta</taxon>
        <taxon>Magnoliopsida</taxon>
        <taxon>eudicotyledons</taxon>
        <taxon>Gunneridae</taxon>
        <taxon>Pentapetalae</taxon>
        <taxon>asterids</taxon>
        <taxon>lamiids</taxon>
        <taxon>Solanales</taxon>
        <taxon>Solanaceae</taxon>
        <taxon>Nicotianoideae</taxon>
        <taxon>Nicotianeae</taxon>
        <taxon>Nicotiana</taxon>
    </lineage>
</organism>
<dbReference type="InterPro" id="IPR012337">
    <property type="entry name" value="RNaseH-like_sf"/>
</dbReference>
<dbReference type="SMR" id="A0A1J6ICB9"/>
<evidence type="ECO:0000259" key="1">
    <source>
        <dbReference type="PROSITE" id="PS50879"/>
    </source>
</evidence>
<accession>A0A1J6ICB9</accession>
<dbReference type="AlphaFoldDB" id="A0A1J6ICB9"/>
<dbReference type="GO" id="GO:0003676">
    <property type="term" value="F:nucleic acid binding"/>
    <property type="evidence" value="ECO:0007669"/>
    <property type="project" value="InterPro"/>
</dbReference>
<evidence type="ECO:0000313" key="3">
    <source>
        <dbReference type="Proteomes" id="UP000187609"/>
    </source>
</evidence>
<dbReference type="PROSITE" id="PS50879">
    <property type="entry name" value="RNASE_H_1"/>
    <property type="match status" value="1"/>
</dbReference>
<dbReference type="SUPFAM" id="SSF53098">
    <property type="entry name" value="Ribonuclease H-like"/>
    <property type="match status" value="1"/>
</dbReference>
<dbReference type="Gramene" id="OIT02693">
    <property type="protein sequence ID" value="OIT02693"/>
    <property type="gene ID" value="A4A49_53438"/>
</dbReference>
<gene>
    <name evidence="2" type="ORF">A4A49_53438</name>
</gene>
<dbReference type="PANTHER" id="PTHR47723">
    <property type="entry name" value="OS05G0353850 PROTEIN"/>
    <property type="match status" value="1"/>
</dbReference>
<dbReference type="PANTHER" id="PTHR47723:SF19">
    <property type="entry name" value="POLYNUCLEOTIDYL TRANSFERASE, RIBONUCLEASE H-LIKE SUPERFAMILY PROTEIN"/>
    <property type="match status" value="1"/>
</dbReference>
<protein>
    <submittedName>
        <fullName evidence="2">Ribonuclease h protein</fullName>
    </submittedName>
</protein>
<sequence length="214" mass="23993">MAVYVPRTNWQAFYFFGIEHTTPGCPVQSSIKQPVYISWSFPPSEFIKINTDGSFIPNSRLSGFGGVARDDKGRWIGGFYGRLSMKATSSLTPELWAIHGGLTLAKNYSLKKVIIETDSNDALMLLSVRNDIESHPDHDLIEDCTRLMSELKICLVHTLREGNNCADHLSKLGRKQNQELVILHHPPLSMHQLLLADMTHVAYARYPVMYCGGG</sequence>
<dbReference type="InterPro" id="IPR044730">
    <property type="entry name" value="RNase_H-like_dom_plant"/>
</dbReference>
<dbReference type="Gene3D" id="3.30.420.10">
    <property type="entry name" value="Ribonuclease H-like superfamily/Ribonuclease H"/>
    <property type="match status" value="1"/>
</dbReference>
<dbReference type="GO" id="GO:0004523">
    <property type="term" value="F:RNA-DNA hybrid ribonuclease activity"/>
    <property type="evidence" value="ECO:0007669"/>
    <property type="project" value="InterPro"/>
</dbReference>
<dbReference type="CDD" id="cd06222">
    <property type="entry name" value="RNase_H_like"/>
    <property type="match status" value="1"/>
</dbReference>
<proteinExistence type="predicted"/>
<comment type="caution">
    <text evidence="2">The sequence shown here is derived from an EMBL/GenBank/DDBJ whole genome shotgun (WGS) entry which is preliminary data.</text>
</comment>
<dbReference type="OMA" id="RNDIESH"/>
<dbReference type="InterPro" id="IPR053151">
    <property type="entry name" value="RNase_H-like"/>
</dbReference>
<dbReference type="Proteomes" id="UP000187609">
    <property type="component" value="Unassembled WGS sequence"/>
</dbReference>
<dbReference type="InterPro" id="IPR002156">
    <property type="entry name" value="RNaseH_domain"/>
</dbReference>
<evidence type="ECO:0000313" key="2">
    <source>
        <dbReference type="EMBL" id="OIT02693.1"/>
    </source>
</evidence>
<feature type="domain" description="RNase H type-1" evidence="1">
    <location>
        <begin position="43"/>
        <end position="175"/>
    </location>
</feature>
<keyword evidence="3" id="KW-1185">Reference proteome</keyword>
<name>A0A1J6ICB9_NICAT</name>
<dbReference type="InterPro" id="IPR036397">
    <property type="entry name" value="RNaseH_sf"/>
</dbReference>
<dbReference type="Pfam" id="PF13456">
    <property type="entry name" value="RVT_3"/>
    <property type="match status" value="1"/>
</dbReference>